<evidence type="ECO:0000256" key="8">
    <source>
        <dbReference type="SAM" id="Phobius"/>
    </source>
</evidence>
<dbReference type="Gene3D" id="1.20.1720.10">
    <property type="entry name" value="Multidrug resistance protein D"/>
    <property type="match status" value="1"/>
</dbReference>
<dbReference type="PANTHER" id="PTHR23502:SF51">
    <property type="entry name" value="QUINIDINE RESISTANCE PROTEIN 1-RELATED"/>
    <property type="match status" value="1"/>
</dbReference>
<name>A0A6A6YWP2_9PEZI</name>
<evidence type="ECO:0000313" key="11">
    <source>
        <dbReference type="Proteomes" id="UP000504636"/>
    </source>
</evidence>
<gene>
    <name evidence="10 12" type="ORF">BDZ99DRAFT_254562</name>
</gene>
<keyword evidence="5 8" id="KW-1133">Transmembrane helix</keyword>
<feature type="transmembrane region" description="Helical" evidence="8">
    <location>
        <begin position="298"/>
        <end position="317"/>
    </location>
</feature>
<reference evidence="12" key="3">
    <citation type="submission" date="2025-04" db="UniProtKB">
        <authorList>
            <consortium name="RefSeq"/>
        </authorList>
    </citation>
    <scope>IDENTIFICATION</scope>
    <source>
        <strain evidence="12">CBS 304.34</strain>
    </source>
</reference>
<evidence type="ECO:0000256" key="4">
    <source>
        <dbReference type="ARBA" id="ARBA00022692"/>
    </source>
</evidence>
<feature type="transmembrane region" description="Helical" evidence="8">
    <location>
        <begin position="25"/>
        <end position="48"/>
    </location>
</feature>
<comment type="subcellular location">
    <subcellularLocation>
        <location evidence="1">Membrane</location>
        <topology evidence="1">Multi-pass membrane protein</topology>
    </subcellularLocation>
</comment>
<dbReference type="Pfam" id="PF07690">
    <property type="entry name" value="MFS_1"/>
    <property type="match status" value="1"/>
</dbReference>
<keyword evidence="11" id="KW-1185">Reference proteome</keyword>
<feature type="transmembrane region" description="Helical" evidence="8">
    <location>
        <begin position="116"/>
        <end position="139"/>
    </location>
</feature>
<organism evidence="10">
    <name type="scientific">Mytilinidion resinicola</name>
    <dbReference type="NCBI Taxonomy" id="574789"/>
    <lineage>
        <taxon>Eukaryota</taxon>
        <taxon>Fungi</taxon>
        <taxon>Dikarya</taxon>
        <taxon>Ascomycota</taxon>
        <taxon>Pezizomycotina</taxon>
        <taxon>Dothideomycetes</taxon>
        <taxon>Pleosporomycetidae</taxon>
        <taxon>Mytilinidiales</taxon>
        <taxon>Mytilinidiaceae</taxon>
        <taxon>Mytilinidion</taxon>
    </lineage>
</organism>
<reference evidence="10 12" key="1">
    <citation type="journal article" date="2020" name="Stud. Mycol.">
        <title>101 Dothideomycetes genomes: a test case for predicting lifestyles and emergence of pathogens.</title>
        <authorList>
            <person name="Haridas S."/>
            <person name="Albert R."/>
            <person name="Binder M."/>
            <person name="Bloem J."/>
            <person name="Labutti K."/>
            <person name="Salamov A."/>
            <person name="Andreopoulos B."/>
            <person name="Baker S."/>
            <person name="Barry K."/>
            <person name="Bills G."/>
            <person name="Bluhm B."/>
            <person name="Cannon C."/>
            <person name="Castanera R."/>
            <person name="Culley D."/>
            <person name="Daum C."/>
            <person name="Ezra D."/>
            <person name="Gonzalez J."/>
            <person name="Henrissat B."/>
            <person name="Kuo A."/>
            <person name="Liang C."/>
            <person name="Lipzen A."/>
            <person name="Lutzoni F."/>
            <person name="Magnuson J."/>
            <person name="Mondo S."/>
            <person name="Nolan M."/>
            <person name="Ohm R."/>
            <person name="Pangilinan J."/>
            <person name="Park H.-J."/>
            <person name="Ramirez L."/>
            <person name="Alfaro M."/>
            <person name="Sun H."/>
            <person name="Tritt A."/>
            <person name="Yoshinaga Y."/>
            <person name="Zwiers L.-H."/>
            <person name="Turgeon B."/>
            <person name="Goodwin S."/>
            <person name="Spatafora J."/>
            <person name="Crous P."/>
            <person name="Grigoriev I."/>
        </authorList>
    </citation>
    <scope>NUCLEOTIDE SEQUENCE</scope>
    <source>
        <strain evidence="10 12">CBS 304.34</strain>
    </source>
</reference>
<dbReference type="EC" id="2.7.1.172" evidence="2"/>
<keyword evidence="6 8" id="KW-0472">Membrane</keyword>
<dbReference type="RefSeq" id="XP_033580326.1">
    <property type="nucleotide sequence ID" value="XM_033713727.1"/>
</dbReference>
<sequence length="545" mass="60428">MESTNTRLSIEQVEEYSLYTTAEKWCIIAMVSYAALFSGLSSFIYYPAIHALSQSLSVSVDKINLSVTSYLTIATVAPTLFGDLADVLGRRPVYMITLSLYVVSNVAIALSKSYPALLGLRVLQALATSATNSIAYGVIADVASPAERGSFVTGISFAVTMAPSFGPILGGLLTYAAGWPWIFWFLCIAASLCLLLMAIFLPETCRAVVGNGNIKPPKYLRLPTRIVMCRWNEDTVAARPKSRIPNPFNSLTILLRKDNAIVILAAGILYLVYSCLCTSLSVIFIAVYKLNQWQTSLVYLPFGIGGIVSTFFSGRMLDNAYRNARTKGASPNGMFGFHVATVCGVMERTVTWETSWAASYTHQLLDVIKYDNETNDPWPEYDAACKQLIEVVIPRLLGVLQSDGRHITPTLVHGDLWEGNVGVDMETEEVIAFDPGSVCAYNEVEFGTWRCPWAHHFSAPIYMRLYQRHIEPSEPVEEWDDRNRLYSIRALLNLSAGHRGSVARQIAYNDMLYLCQEYAPLEALEKYDPQKDITVTGIRSSVNLP</sequence>
<feature type="domain" description="Major facilitator superfamily (MFS) profile" evidence="9">
    <location>
        <begin position="27"/>
        <end position="545"/>
    </location>
</feature>
<reference evidence="12" key="2">
    <citation type="submission" date="2020-04" db="EMBL/GenBank/DDBJ databases">
        <authorList>
            <consortium name="NCBI Genome Project"/>
        </authorList>
    </citation>
    <scope>NUCLEOTIDE SEQUENCE</scope>
    <source>
        <strain evidence="12">CBS 304.34</strain>
    </source>
</reference>
<evidence type="ECO:0000313" key="10">
    <source>
        <dbReference type="EMBL" id="KAF2813362.1"/>
    </source>
</evidence>
<dbReference type="GO" id="GO:0005886">
    <property type="term" value="C:plasma membrane"/>
    <property type="evidence" value="ECO:0007669"/>
    <property type="project" value="TreeGrafter"/>
</dbReference>
<evidence type="ECO:0000256" key="7">
    <source>
        <dbReference type="ARBA" id="ARBA00048655"/>
    </source>
</evidence>
<feature type="transmembrane region" description="Helical" evidence="8">
    <location>
        <begin position="181"/>
        <end position="201"/>
    </location>
</feature>
<dbReference type="SUPFAM" id="SSF56112">
    <property type="entry name" value="Protein kinase-like (PK-like)"/>
    <property type="match status" value="1"/>
</dbReference>
<evidence type="ECO:0000256" key="5">
    <source>
        <dbReference type="ARBA" id="ARBA00022989"/>
    </source>
</evidence>
<comment type="catalytic activity">
    <reaction evidence="7">
        <text>N(6)-D-ribulosyl-L-lysyl-[protein] + ATP = N(6)-(3-O-phospho-D-ribulosyl)-L-lysyl-[protein] + ADP + H(+)</text>
        <dbReference type="Rhea" id="RHEA:48432"/>
        <dbReference type="Rhea" id="RHEA-COMP:12103"/>
        <dbReference type="Rhea" id="RHEA-COMP:12104"/>
        <dbReference type="ChEBI" id="CHEBI:15378"/>
        <dbReference type="ChEBI" id="CHEBI:30616"/>
        <dbReference type="ChEBI" id="CHEBI:90418"/>
        <dbReference type="ChEBI" id="CHEBI:90420"/>
        <dbReference type="ChEBI" id="CHEBI:456216"/>
        <dbReference type="EC" id="2.7.1.172"/>
    </reaction>
    <physiologicalReaction direction="left-to-right" evidence="7">
        <dbReference type="Rhea" id="RHEA:48433"/>
    </physiologicalReaction>
</comment>
<dbReference type="Pfam" id="PF03881">
    <property type="entry name" value="Fructosamin_kin"/>
    <property type="match status" value="1"/>
</dbReference>
<feature type="transmembrane region" description="Helical" evidence="8">
    <location>
        <begin position="151"/>
        <end position="175"/>
    </location>
</feature>
<dbReference type="Proteomes" id="UP000504636">
    <property type="component" value="Unplaced"/>
</dbReference>
<dbReference type="EMBL" id="MU003696">
    <property type="protein sequence ID" value="KAF2813362.1"/>
    <property type="molecule type" value="Genomic_DNA"/>
</dbReference>
<evidence type="ECO:0000256" key="2">
    <source>
        <dbReference type="ARBA" id="ARBA00011961"/>
    </source>
</evidence>
<keyword evidence="3" id="KW-0813">Transport</keyword>
<dbReference type="InterPro" id="IPR011701">
    <property type="entry name" value="MFS"/>
</dbReference>
<feature type="transmembrane region" description="Helical" evidence="8">
    <location>
        <begin position="93"/>
        <end position="110"/>
    </location>
</feature>
<dbReference type="GO" id="GO:0102193">
    <property type="term" value="F:protein-ribulosamine 3-kinase activity"/>
    <property type="evidence" value="ECO:0007669"/>
    <property type="project" value="UniProtKB-EC"/>
</dbReference>
<dbReference type="InterPro" id="IPR020846">
    <property type="entry name" value="MFS_dom"/>
</dbReference>
<dbReference type="GO" id="GO:0022857">
    <property type="term" value="F:transmembrane transporter activity"/>
    <property type="evidence" value="ECO:0007669"/>
    <property type="project" value="InterPro"/>
</dbReference>
<evidence type="ECO:0000313" key="12">
    <source>
        <dbReference type="RefSeq" id="XP_033580326.1"/>
    </source>
</evidence>
<protein>
    <recommendedName>
        <fullName evidence="2">protein-ribulosamine 3-kinase</fullName>
        <ecNumber evidence="2">2.7.1.172</ecNumber>
    </recommendedName>
</protein>
<dbReference type="AlphaFoldDB" id="A0A6A6YWP2"/>
<accession>A0A6A6YWP2</accession>
<evidence type="ECO:0000256" key="6">
    <source>
        <dbReference type="ARBA" id="ARBA00023136"/>
    </source>
</evidence>
<evidence type="ECO:0000256" key="3">
    <source>
        <dbReference type="ARBA" id="ARBA00022448"/>
    </source>
</evidence>
<dbReference type="Gene3D" id="1.10.510.10">
    <property type="entry name" value="Transferase(Phosphotransferase) domain 1"/>
    <property type="match status" value="1"/>
</dbReference>
<evidence type="ECO:0000259" key="9">
    <source>
        <dbReference type="PROSITE" id="PS50850"/>
    </source>
</evidence>
<evidence type="ECO:0000256" key="1">
    <source>
        <dbReference type="ARBA" id="ARBA00004141"/>
    </source>
</evidence>
<keyword evidence="4 8" id="KW-0812">Transmembrane</keyword>
<dbReference type="OrthoDB" id="5772781at2759"/>
<proteinExistence type="predicted"/>
<dbReference type="InterPro" id="IPR011009">
    <property type="entry name" value="Kinase-like_dom_sf"/>
</dbReference>
<dbReference type="PANTHER" id="PTHR23502">
    <property type="entry name" value="MAJOR FACILITATOR SUPERFAMILY"/>
    <property type="match status" value="1"/>
</dbReference>
<dbReference type="InterPro" id="IPR036259">
    <property type="entry name" value="MFS_trans_sf"/>
</dbReference>
<dbReference type="SUPFAM" id="SSF103473">
    <property type="entry name" value="MFS general substrate transporter"/>
    <property type="match status" value="1"/>
</dbReference>
<feature type="transmembrane region" description="Helical" evidence="8">
    <location>
        <begin position="260"/>
        <end position="286"/>
    </location>
</feature>
<dbReference type="InterPro" id="IPR016477">
    <property type="entry name" value="Fructo-/Ketosamine-3-kinase"/>
</dbReference>
<dbReference type="PROSITE" id="PS50850">
    <property type="entry name" value="MFS"/>
    <property type="match status" value="1"/>
</dbReference>
<dbReference type="GeneID" id="54454620"/>